<keyword evidence="2" id="KW-1185">Reference proteome</keyword>
<sequence length="376" mass="42291">LTILTAPGFRMNGNKRKVDELIYERVAMNNGMGAPVVKRQQTELEKYRSQLSEILRGKEDFIRKQRHSSLGIEPRRIDDDGIMARFAPLYQEVARLHTEKEEHAEHLRLIRDIINESIVVEWPRAVYGVHKSGHDEATEVDQAPLIHRARNVVKCRTSHPTMRIKIYALASSDRGSSANVGPQVIETFFRCALTKAQSGVVGEHCDSRNVTIAGRMILTQREGTAATKTTADRTGAIVSPDGKLVASQAAPDTHTFHLLSRFGEKNTRSTSFKYENGVMCATFPEMGVTLNSMVDRRQLATRYAILVEVGVNIGDQIFEHSFQSLPFLIAITNDQTEPLLNSIIWSRMLDREHYDGSEPQLSISYGIVREACKQFV</sequence>
<name>A0AAV5VJ04_9BILA</name>
<feature type="non-terminal residue" evidence="1">
    <location>
        <position position="376"/>
    </location>
</feature>
<gene>
    <name evidence="1" type="ORF">PFISCL1PPCAC_9550</name>
</gene>
<dbReference type="EMBL" id="BTSY01000003">
    <property type="protein sequence ID" value="GMT18253.1"/>
    <property type="molecule type" value="Genomic_DNA"/>
</dbReference>
<proteinExistence type="predicted"/>
<protein>
    <submittedName>
        <fullName evidence="1">Uncharacterized protein</fullName>
    </submittedName>
</protein>
<dbReference type="AlphaFoldDB" id="A0AAV5VJ04"/>
<dbReference type="Proteomes" id="UP001432322">
    <property type="component" value="Unassembled WGS sequence"/>
</dbReference>
<reference evidence="1" key="1">
    <citation type="submission" date="2023-10" db="EMBL/GenBank/DDBJ databases">
        <title>Genome assembly of Pristionchus species.</title>
        <authorList>
            <person name="Yoshida K."/>
            <person name="Sommer R.J."/>
        </authorList>
    </citation>
    <scope>NUCLEOTIDE SEQUENCE</scope>
    <source>
        <strain evidence="1">RS5133</strain>
    </source>
</reference>
<evidence type="ECO:0000313" key="1">
    <source>
        <dbReference type="EMBL" id="GMT18253.1"/>
    </source>
</evidence>
<feature type="non-terminal residue" evidence="1">
    <location>
        <position position="1"/>
    </location>
</feature>
<comment type="caution">
    <text evidence="1">The sequence shown here is derived from an EMBL/GenBank/DDBJ whole genome shotgun (WGS) entry which is preliminary data.</text>
</comment>
<organism evidence="1 2">
    <name type="scientific">Pristionchus fissidentatus</name>
    <dbReference type="NCBI Taxonomy" id="1538716"/>
    <lineage>
        <taxon>Eukaryota</taxon>
        <taxon>Metazoa</taxon>
        <taxon>Ecdysozoa</taxon>
        <taxon>Nematoda</taxon>
        <taxon>Chromadorea</taxon>
        <taxon>Rhabditida</taxon>
        <taxon>Rhabditina</taxon>
        <taxon>Diplogasteromorpha</taxon>
        <taxon>Diplogasteroidea</taxon>
        <taxon>Neodiplogasteridae</taxon>
        <taxon>Pristionchus</taxon>
    </lineage>
</organism>
<accession>A0AAV5VJ04</accession>
<evidence type="ECO:0000313" key="2">
    <source>
        <dbReference type="Proteomes" id="UP001432322"/>
    </source>
</evidence>